<comment type="caution">
    <text evidence="2">The sequence shown here is derived from an EMBL/GenBank/DDBJ whole genome shotgun (WGS) entry which is preliminary data.</text>
</comment>
<evidence type="ECO:0000256" key="1">
    <source>
        <dbReference type="SAM" id="MobiDB-lite"/>
    </source>
</evidence>
<dbReference type="Proteomes" id="UP000326396">
    <property type="component" value="Linkage Group LG11"/>
</dbReference>
<name>A0A5N6PNS2_9ASTR</name>
<organism evidence="2 3">
    <name type="scientific">Mikania micrantha</name>
    <name type="common">bitter vine</name>
    <dbReference type="NCBI Taxonomy" id="192012"/>
    <lineage>
        <taxon>Eukaryota</taxon>
        <taxon>Viridiplantae</taxon>
        <taxon>Streptophyta</taxon>
        <taxon>Embryophyta</taxon>
        <taxon>Tracheophyta</taxon>
        <taxon>Spermatophyta</taxon>
        <taxon>Magnoliopsida</taxon>
        <taxon>eudicotyledons</taxon>
        <taxon>Gunneridae</taxon>
        <taxon>Pentapetalae</taxon>
        <taxon>asterids</taxon>
        <taxon>campanulids</taxon>
        <taxon>Asterales</taxon>
        <taxon>Asteraceae</taxon>
        <taxon>Asteroideae</taxon>
        <taxon>Heliantheae alliance</taxon>
        <taxon>Eupatorieae</taxon>
        <taxon>Mikania</taxon>
    </lineage>
</organism>
<keyword evidence="3" id="KW-1185">Reference proteome</keyword>
<proteinExistence type="predicted"/>
<protein>
    <submittedName>
        <fullName evidence="2">Uncharacterized protein</fullName>
    </submittedName>
</protein>
<dbReference type="EMBL" id="SZYD01000003">
    <property type="protein sequence ID" value="KAD6795242.1"/>
    <property type="molecule type" value="Genomic_DNA"/>
</dbReference>
<accession>A0A5N6PNS2</accession>
<dbReference type="OrthoDB" id="1921606at2759"/>
<dbReference type="AlphaFoldDB" id="A0A5N6PNS2"/>
<sequence length="178" mass="20222">MMSMVPMEALAIDYLTHTVLNVWTWLAFLTAALSFWKIKSSIHSPPHHHSLKLSSPPVQPHATSAEPDPDDQQDRILAPATPLFTPSTAFCSLENRRSGKFRVYYGEVDNEDDGMFIGRSERRMMGSVRRVSVRVDDGWEALLKMKTAEMGWYRYQDLTVLDGSVVRLWKHGVLLGNC</sequence>
<dbReference type="PANTHER" id="PTHR36369">
    <property type="entry name" value="TRANSMEMBRANE PROTEIN"/>
    <property type="match status" value="1"/>
</dbReference>
<evidence type="ECO:0000313" key="2">
    <source>
        <dbReference type="EMBL" id="KAD6795242.1"/>
    </source>
</evidence>
<gene>
    <name evidence="2" type="ORF">E3N88_06138</name>
</gene>
<dbReference type="PANTHER" id="PTHR36369:SF1">
    <property type="entry name" value="TRANSMEMBRANE PROTEIN"/>
    <property type="match status" value="1"/>
</dbReference>
<feature type="region of interest" description="Disordered" evidence="1">
    <location>
        <begin position="48"/>
        <end position="75"/>
    </location>
</feature>
<evidence type="ECO:0000313" key="3">
    <source>
        <dbReference type="Proteomes" id="UP000326396"/>
    </source>
</evidence>
<reference evidence="2 3" key="1">
    <citation type="submission" date="2019-05" db="EMBL/GenBank/DDBJ databases">
        <title>Mikania micrantha, genome provides insights into the molecular mechanism of rapid growth.</title>
        <authorList>
            <person name="Liu B."/>
        </authorList>
    </citation>
    <scope>NUCLEOTIDE SEQUENCE [LARGE SCALE GENOMIC DNA]</scope>
    <source>
        <strain evidence="2">NLD-2019</strain>
        <tissue evidence="2">Leaf</tissue>
    </source>
</reference>